<keyword evidence="2" id="KW-1185">Reference proteome</keyword>
<organism evidence="1 2">
    <name type="scientific">Aureimonas endophytica</name>
    <dbReference type="NCBI Taxonomy" id="2027858"/>
    <lineage>
        <taxon>Bacteria</taxon>
        <taxon>Pseudomonadati</taxon>
        <taxon>Pseudomonadota</taxon>
        <taxon>Alphaproteobacteria</taxon>
        <taxon>Hyphomicrobiales</taxon>
        <taxon>Aurantimonadaceae</taxon>
        <taxon>Aureimonas</taxon>
    </lineage>
</organism>
<gene>
    <name evidence="1" type="ORF">GCM10011390_03240</name>
</gene>
<comment type="caution">
    <text evidence="1">The sequence shown here is derived from an EMBL/GenBank/DDBJ whole genome shotgun (WGS) entry which is preliminary data.</text>
</comment>
<name>A0A916ZCE4_9HYPH</name>
<evidence type="ECO:0000313" key="1">
    <source>
        <dbReference type="EMBL" id="GGD87842.1"/>
    </source>
</evidence>
<proteinExistence type="predicted"/>
<reference evidence="1" key="1">
    <citation type="journal article" date="2014" name="Int. J. Syst. Evol. Microbiol.">
        <title>Complete genome sequence of Corynebacterium casei LMG S-19264T (=DSM 44701T), isolated from a smear-ripened cheese.</title>
        <authorList>
            <consortium name="US DOE Joint Genome Institute (JGI-PGF)"/>
            <person name="Walter F."/>
            <person name="Albersmeier A."/>
            <person name="Kalinowski J."/>
            <person name="Ruckert C."/>
        </authorList>
    </citation>
    <scope>NUCLEOTIDE SEQUENCE</scope>
    <source>
        <strain evidence="1">CGMCC 1.15367</strain>
    </source>
</reference>
<sequence length="99" mass="11347">MSPVTAHAVVRWLERVRRVDLSRLPPEWSNLRRAQCGCDHLRMSLDDAREAILPSRLHCYLDLDPRAVRGADRVLVVRERRVVTVLAAETRVLNQPEAA</sequence>
<dbReference type="Proteomes" id="UP000644699">
    <property type="component" value="Unassembled WGS sequence"/>
</dbReference>
<evidence type="ECO:0000313" key="2">
    <source>
        <dbReference type="Proteomes" id="UP000644699"/>
    </source>
</evidence>
<accession>A0A916ZCE4</accession>
<dbReference type="AlphaFoldDB" id="A0A916ZCE4"/>
<protein>
    <submittedName>
        <fullName evidence="1">Uncharacterized protein</fullName>
    </submittedName>
</protein>
<dbReference type="EMBL" id="BMIQ01000001">
    <property type="protein sequence ID" value="GGD87842.1"/>
    <property type="molecule type" value="Genomic_DNA"/>
</dbReference>
<reference evidence="1" key="2">
    <citation type="submission" date="2020-09" db="EMBL/GenBank/DDBJ databases">
        <authorList>
            <person name="Sun Q."/>
            <person name="Zhou Y."/>
        </authorList>
    </citation>
    <scope>NUCLEOTIDE SEQUENCE</scope>
    <source>
        <strain evidence="1">CGMCC 1.15367</strain>
    </source>
</reference>